<organism evidence="1 2">
    <name type="scientific">Staurois parvus</name>
    <dbReference type="NCBI Taxonomy" id="386267"/>
    <lineage>
        <taxon>Eukaryota</taxon>
        <taxon>Metazoa</taxon>
        <taxon>Chordata</taxon>
        <taxon>Craniata</taxon>
        <taxon>Vertebrata</taxon>
        <taxon>Euteleostomi</taxon>
        <taxon>Amphibia</taxon>
        <taxon>Batrachia</taxon>
        <taxon>Anura</taxon>
        <taxon>Neobatrachia</taxon>
        <taxon>Ranoidea</taxon>
        <taxon>Ranidae</taxon>
        <taxon>Staurois</taxon>
    </lineage>
</organism>
<name>A0ABN9DWT2_9NEOB</name>
<sequence>MSAVSDYLNMSAVYDHLLYYVCNLCRHTTGEGQRLQTYTIEGQRMQSYYRRRSET</sequence>
<dbReference type="EMBL" id="CATNWA010014877">
    <property type="protein sequence ID" value="CAI9576957.1"/>
    <property type="molecule type" value="Genomic_DNA"/>
</dbReference>
<reference evidence="1" key="1">
    <citation type="submission" date="2023-05" db="EMBL/GenBank/DDBJ databases">
        <authorList>
            <person name="Stuckert A."/>
        </authorList>
    </citation>
    <scope>NUCLEOTIDE SEQUENCE</scope>
</reference>
<evidence type="ECO:0000313" key="2">
    <source>
        <dbReference type="Proteomes" id="UP001162483"/>
    </source>
</evidence>
<accession>A0ABN9DWT2</accession>
<proteinExistence type="predicted"/>
<feature type="non-terminal residue" evidence="1">
    <location>
        <position position="55"/>
    </location>
</feature>
<comment type="caution">
    <text evidence="1">The sequence shown here is derived from an EMBL/GenBank/DDBJ whole genome shotgun (WGS) entry which is preliminary data.</text>
</comment>
<protein>
    <submittedName>
        <fullName evidence="1">Uncharacterized protein</fullName>
    </submittedName>
</protein>
<evidence type="ECO:0000313" key="1">
    <source>
        <dbReference type="EMBL" id="CAI9576957.1"/>
    </source>
</evidence>
<keyword evidence="2" id="KW-1185">Reference proteome</keyword>
<gene>
    <name evidence="1" type="ORF">SPARVUS_LOCUS8604626</name>
</gene>
<dbReference type="Proteomes" id="UP001162483">
    <property type="component" value="Unassembled WGS sequence"/>
</dbReference>